<dbReference type="PANTHER" id="PTHR42815">
    <property type="entry name" value="FAD-BINDING, PUTATIVE (AFU_ORTHOLOGUE AFUA_6G07600)-RELATED"/>
    <property type="match status" value="1"/>
</dbReference>
<accession>A0ABV7X8Q7</accession>
<dbReference type="Gene3D" id="2.30.110.10">
    <property type="entry name" value="Electron Transport, Fmn-binding Protein, Chain A"/>
    <property type="match status" value="1"/>
</dbReference>
<gene>
    <name evidence="2" type="ORF">ACFOMD_08115</name>
</gene>
<dbReference type="InterPro" id="IPR012349">
    <property type="entry name" value="Split_barrel_FMN-bd"/>
</dbReference>
<dbReference type="Proteomes" id="UP001595615">
    <property type="component" value="Unassembled WGS sequence"/>
</dbReference>
<evidence type="ECO:0000313" key="3">
    <source>
        <dbReference type="Proteomes" id="UP001595615"/>
    </source>
</evidence>
<name>A0ABV7X8Q7_9SPHN</name>
<sequence>MHGNDVDSVAALESCIGASSPMIDLKVIDHLDRECLRWLAASPLMFASLGRDGNVTATLAGGAAGFASGHHANLHLPLAAIDDPALIQVGDAFGSLFLIPGIGETLRINSRVAAIEAGTARVAVEEAYIHCAKALIRSDFWKATPADAPTDATDFVAASRFMALATLGAAGGADLSPKGDPAGAMARLDGATLRYADRPGNRRADSFRNILTQPRIAGALLVPGATRVAILHGVARLSADADERARFVVKEKTPVLVTTVDDVAIELRDSPALARASLWPAAPAPDIDPAKILVAHMKLNRDKGLQAKLAGAVLSVPGLMKKGLEKDYATNLY</sequence>
<evidence type="ECO:0000259" key="1">
    <source>
        <dbReference type="Pfam" id="PF01243"/>
    </source>
</evidence>
<feature type="domain" description="Pyridoxamine 5'-phosphate oxidase N-terminal" evidence="1">
    <location>
        <begin position="153"/>
        <end position="247"/>
    </location>
</feature>
<reference evidence="3" key="1">
    <citation type="journal article" date="2019" name="Int. J. Syst. Evol. Microbiol.">
        <title>The Global Catalogue of Microorganisms (GCM) 10K type strain sequencing project: providing services to taxonomists for standard genome sequencing and annotation.</title>
        <authorList>
            <consortium name="The Broad Institute Genomics Platform"/>
            <consortium name="The Broad Institute Genome Sequencing Center for Infectious Disease"/>
            <person name="Wu L."/>
            <person name="Ma J."/>
        </authorList>
    </citation>
    <scope>NUCLEOTIDE SEQUENCE [LARGE SCALE GENOMIC DNA]</scope>
    <source>
        <strain evidence="3">KCTC 42644</strain>
    </source>
</reference>
<comment type="caution">
    <text evidence="2">The sequence shown here is derived from an EMBL/GenBank/DDBJ whole genome shotgun (WGS) entry which is preliminary data.</text>
</comment>
<dbReference type="SUPFAM" id="SSF50475">
    <property type="entry name" value="FMN-binding split barrel"/>
    <property type="match status" value="1"/>
</dbReference>
<keyword evidence="3" id="KW-1185">Reference proteome</keyword>
<evidence type="ECO:0000313" key="2">
    <source>
        <dbReference type="EMBL" id="MFC3712530.1"/>
    </source>
</evidence>
<dbReference type="PANTHER" id="PTHR42815:SF2">
    <property type="entry name" value="FAD-BINDING, PUTATIVE (AFU_ORTHOLOGUE AFUA_6G07600)-RELATED"/>
    <property type="match status" value="1"/>
</dbReference>
<protein>
    <submittedName>
        <fullName evidence="2">Pyridoxamine 5'-phosphate oxidase family protein</fullName>
    </submittedName>
</protein>
<proteinExistence type="predicted"/>
<dbReference type="EMBL" id="JBHRXV010000004">
    <property type="protein sequence ID" value="MFC3712530.1"/>
    <property type="molecule type" value="Genomic_DNA"/>
</dbReference>
<dbReference type="RefSeq" id="WP_380859561.1">
    <property type="nucleotide sequence ID" value="NZ_JBHRXV010000004.1"/>
</dbReference>
<organism evidence="2 3">
    <name type="scientific">Sphingoaurantiacus capsulatus</name>
    <dbReference type="NCBI Taxonomy" id="1771310"/>
    <lineage>
        <taxon>Bacteria</taxon>
        <taxon>Pseudomonadati</taxon>
        <taxon>Pseudomonadota</taxon>
        <taxon>Alphaproteobacteria</taxon>
        <taxon>Sphingomonadales</taxon>
        <taxon>Sphingosinicellaceae</taxon>
        <taxon>Sphingoaurantiacus</taxon>
    </lineage>
</organism>
<dbReference type="InterPro" id="IPR011576">
    <property type="entry name" value="Pyridox_Oxase_N"/>
</dbReference>
<dbReference type="Pfam" id="PF01243">
    <property type="entry name" value="PNPOx_N"/>
    <property type="match status" value="1"/>
</dbReference>